<gene>
    <name evidence="3" type="ORF">CLV36_104126</name>
</gene>
<reference evidence="3 4" key="1">
    <citation type="submission" date="2018-03" db="EMBL/GenBank/DDBJ databases">
        <title>Genomic Encyclopedia of Archaeal and Bacterial Type Strains, Phase II (KMG-II): from individual species to whole genera.</title>
        <authorList>
            <person name="Goeker M."/>
        </authorList>
    </citation>
    <scope>NUCLEOTIDE SEQUENCE [LARGE SCALE GENOMIC DNA]</scope>
    <source>
        <strain evidence="3 4">RHA1</strain>
    </source>
</reference>
<feature type="domain" description="GIY-YIG" evidence="2">
    <location>
        <begin position="44"/>
        <end position="119"/>
    </location>
</feature>
<dbReference type="RefSeq" id="WP_106342121.1">
    <property type="nucleotide sequence ID" value="NZ_PVTZ01000004.1"/>
</dbReference>
<dbReference type="EMBL" id="PVTZ01000004">
    <property type="protein sequence ID" value="PRZ15403.1"/>
    <property type="molecule type" value="Genomic_DNA"/>
</dbReference>
<dbReference type="InterPro" id="IPR000305">
    <property type="entry name" value="GIY-YIG_endonuc"/>
</dbReference>
<comment type="caution">
    <text evidence="3">The sequence shown here is derived from an EMBL/GenBank/DDBJ whole genome shotgun (WGS) entry which is preliminary data.</text>
</comment>
<feature type="compositionally biased region" description="Polar residues" evidence="1">
    <location>
        <begin position="145"/>
        <end position="156"/>
    </location>
</feature>
<dbReference type="Pfam" id="PF01541">
    <property type="entry name" value="GIY-YIG"/>
    <property type="match status" value="1"/>
</dbReference>
<protein>
    <submittedName>
        <fullName evidence="3">GIY-YIG catalytic domain-containing protein</fullName>
    </submittedName>
</protein>
<evidence type="ECO:0000256" key="1">
    <source>
        <dbReference type="SAM" id="MobiDB-lite"/>
    </source>
</evidence>
<accession>A0ABX5ESV7</accession>
<dbReference type="Proteomes" id="UP000238836">
    <property type="component" value="Unassembled WGS sequence"/>
</dbReference>
<keyword evidence="4" id="KW-1185">Reference proteome</keyword>
<dbReference type="PROSITE" id="PS50164">
    <property type="entry name" value="GIY_YIG"/>
    <property type="match status" value="1"/>
</dbReference>
<dbReference type="Gene3D" id="3.40.1440.10">
    <property type="entry name" value="GIY-YIG endonuclease"/>
    <property type="match status" value="1"/>
</dbReference>
<organism evidence="3 4">
    <name type="scientific">Laceyella sediminis</name>
    <dbReference type="NCBI Taxonomy" id="573074"/>
    <lineage>
        <taxon>Bacteria</taxon>
        <taxon>Bacillati</taxon>
        <taxon>Bacillota</taxon>
        <taxon>Bacilli</taxon>
        <taxon>Bacillales</taxon>
        <taxon>Thermoactinomycetaceae</taxon>
        <taxon>Laceyella</taxon>
    </lineage>
</organism>
<evidence type="ECO:0000259" key="2">
    <source>
        <dbReference type="PROSITE" id="PS50164"/>
    </source>
</evidence>
<feature type="region of interest" description="Disordered" evidence="1">
    <location>
        <begin position="137"/>
        <end position="156"/>
    </location>
</feature>
<proteinExistence type="predicted"/>
<sequence length="166" mass="19211">MSDELNKKWSQLPDDEKAELLNWAEYKNNRNRHKRLDVVTFQPHIAGVYQIICGVNGKRYIGQSSCINKRIISHRTSLANGYHPALKLQTEFHKYGPGAFEVEIMKRYLTRKRESNGKRFGSQCIPFLSSTTRNKIMTGQRRPNGKTNNGYRSTNPRYLNSVSLFS</sequence>
<evidence type="ECO:0000313" key="4">
    <source>
        <dbReference type="Proteomes" id="UP000238836"/>
    </source>
</evidence>
<name>A0ABX5ESV7_9BACL</name>
<dbReference type="InterPro" id="IPR035901">
    <property type="entry name" value="GIY-YIG_endonuc_sf"/>
</dbReference>
<evidence type="ECO:0000313" key="3">
    <source>
        <dbReference type="EMBL" id="PRZ15403.1"/>
    </source>
</evidence>
<dbReference type="SUPFAM" id="SSF82771">
    <property type="entry name" value="GIY-YIG endonuclease"/>
    <property type="match status" value="1"/>
</dbReference>